<gene>
    <name evidence="9" type="primary">mrtG</name>
    <name evidence="9" type="ORF">EMLJLAPB_00956</name>
</gene>
<comment type="pathway">
    <text evidence="2">One-carbon metabolism; methyl-coenzyme M reduction; methane from methyl-coenzyme M: step 1/1.</text>
</comment>
<dbReference type="GO" id="GO:0050524">
    <property type="term" value="F:coenzyme-B sulfoethylthiotransferase activity"/>
    <property type="evidence" value="ECO:0007669"/>
    <property type="project" value="UniProtKB-EC"/>
</dbReference>
<evidence type="ECO:0000256" key="5">
    <source>
        <dbReference type="ARBA" id="ARBA00013271"/>
    </source>
</evidence>
<evidence type="ECO:0000256" key="2">
    <source>
        <dbReference type="ARBA" id="ARBA00005149"/>
    </source>
</evidence>
<dbReference type="AlphaFoldDB" id="A0A811TBC2"/>
<comment type="subunit">
    <text evidence="4">MCR is a hexamer of two alpha, two beta, and two gamma chains, forming a dimer of heterotrimers.</text>
</comment>
<evidence type="ECO:0000256" key="6">
    <source>
        <dbReference type="ARBA" id="ARBA00022679"/>
    </source>
</evidence>
<evidence type="ECO:0000313" key="9">
    <source>
        <dbReference type="EMBL" id="CAD6494797.1"/>
    </source>
</evidence>
<dbReference type="InterPro" id="IPR036994">
    <property type="entry name" value="Me_CoM_Rdtase_gsu_sf"/>
</dbReference>
<accession>A0A811TBC2</accession>
<dbReference type="EC" id="2.8.4.1" evidence="5"/>
<proteinExistence type="inferred from homology"/>
<comment type="similarity">
    <text evidence="3">Belongs to the methyl-coenzyme M reductase gamma subunit family.</text>
</comment>
<dbReference type="Gene3D" id="3.90.320.20">
    <property type="entry name" value="Methyl-coenzyme M reductase, gamma subunit"/>
    <property type="match status" value="1"/>
</dbReference>
<dbReference type="InterPro" id="IPR009024">
    <property type="entry name" value="Me_CoM_Rdtase_Fd-like_fold"/>
</dbReference>
<dbReference type="NCBIfam" id="TIGR03259">
    <property type="entry name" value="met_CoM_red_gam"/>
    <property type="match status" value="1"/>
</dbReference>
<name>A0A811TBC2_9EURY</name>
<evidence type="ECO:0000256" key="7">
    <source>
        <dbReference type="ARBA" id="ARBA00022994"/>
    </source>
</evidence>
<evidence type="ECO:0000256" key="8">
    <source>
        <dbReference type="ARBA" id="ARBA00047772"/>
    </source>
</evidence>
<keyword evidence="6 9" id="KW-0808">Transferase</keyword>
<protein>
    <recommendedName>
        <fullName evidence="5">coenzyme-B sulfoethylthiotransferase</fullName>
        <ecNumber evidence="5">2.8.4.1</ecNumber>
    </recommendedName>
</protein>
<comment type="caution">
    <text evidence="9">The sequence shown here is derived from an EMBL/GenBank/DDBJ whole genome shotgun (WGS) entry which is preliminary data.</text>
</comment>
<evidence type="ECO:0000256" key="1">
    <source>
        <dbReference type="ARBA" id="ARBA00001952"/>
    </source>
</evidence>
<dbReference type="Pfam" id="PF02240">
    <property type="entry name" value="MCR_gamma"/>
    <property type="match status" value="1"/>
</dbReference>
<comment type="cofactor">
    <cofactor evidence="1">
        <name>coenzyme F430</name>
        <dbReference type="ChEBI" id="CHEBI:60540"/>
    </cofactor>
</comment>
<dbReference type="GO" id="GO:0015948">
    <property type="term" value="P:methanogenesis"/>
    <property type="evidence" value="ECO:0007669"/>
    <property type="project" value="UniProtKB-KW"/>
</dbReference>
<evidence type="ECO:0000313" key="10">
    <source>
        <dbReference type="Proteomes" id="UP000634805"/>
    </source>
</evidence>
<evidence type="ECO:0000256" key="3">
    <source>
        <dbReference type="ARBA" id="ARBA00008740"/>
    </source>
</evidence>
<organism evidence="9 10">
    <name type="scientific">Candidatus Argoarchaeum ethanivorans</name>
    <dbReference type="NCBI Taxonomy" id="2608793"/>
    <lineage>
        <taxon>Archaea</taxon>
        <taxon>Methanobacteriati</taxon>
        <taxon>Methanobacteriota</taxon>
        <taxon>Stenosarchaea group</taxon>
        <taxon>Methanomicrobia</taxon>
        <taxon>Methanosarcinales</taxon>
        <taxon>Methanosarcinales incertae sedis</taxon>
        <taxon>GOM Arc I cluster</taxon>
        <taxon>Candidatus Argoarchaeum</taxon>
    </lineage>
</organism>
<sequence>MAKYERQYYNKGDPIARNRQRILDPKTKLEKLRTIPDEGFLSILGHRNFGEAYKAVHPPLSELGEPEDPMRDLVPPTEGAKAGDKLDTLVMTDSVYDAPIAVYLRAWMLHNRARGLDTGCYSGRNTIEMRARDLEDIGRMLLETEVCDVRRNHLRQMTCTGHSCRLDQDGLMFDAMRRTKMEGTDVVYVKSGFGISIDKPVNIGKGVSDEELKKRSSIYRYDNIPNLVLEDVVNPKPDEEVKETTQWGRRIMRQRLYGNLNPELIKEDAYENLEQLELKPRY</sequence>
<dbReference type="EMBL" id="CAJHIS010000032">
    <property type="protein sequence ID" value="CAD6494797.1"/>
    <property type="molecule type" value="Genomic_DNA"/>
</dbReference>
<evidence type="ECO:0000256" key="4">
    <source>
        <dbReference type="ARBA" id="ARBA00011155"/>
    </source>
</evidence>
<dbReference type="SUPFAM" id="SSF55088">
    <property type="entry name" value="Methyl-coenzyme M reductase subunits"/>
    <property type="match status" value="1"/>
</dbReference>
<dbReference type="Proteomes" id="UP000634805">
    <property type="component" value="Unassembled WGS sequence"/>
</dbReference>
<reference evidence="9" key="1">
    <citation type="submission" date="2020-10" db="EMBL/GenBank/DDBJ databases">
        <authorList>
            <person name="Hahn C.J."/>
            <person name="Laso-Perez R."/>
            <person name="Vulcano F."/>
            <person name="Vaziourakis K.-M."/>
            <person name="Stokke R."/>
            <person name="Steen I.H."/>
            <person name="Teske A."/>
            <person name="Boetius A."/>
            <person name="Liebeke M."/>
            <person name="Amann R."/>
            <person name="Knittel K."/>
        </authorList>
    </citation>
    <scope>NUCLEOTIDE SEQUENCE</scope>
    <source>
        <strain evidence="9">Gfbio:e3339647-f889-4370-9287-4fb5cb688e4c:AG392D22_GoMArc1</strain>
    </source>
</reference>
<keyword evidence="7" id="KW-0484">Methanogenesis</keyword>
<dbReference type="UniPathway" id="UPA00646">
    <property type="reaction ID" value="UER00699"/>
</dbReference>
<comment type="catalytic activity">
    <reaction evidence="8">
        <text>coenzyme B + methyl-coenzyme M = methane + coenzyme M-coenzyme B heterodisulfide</text>
        <dbReference type="Rhea" id="RHEA:12532"/>
        <dbReference type="ChEBI" id="CHEBI:16183"/>
        <dbReference type="ChEBI" id="CHEBI:58286"/>
        <dbReference type="ChEBI" id="CHEBI:58411"/>
        <dbReference type="ChEBI" id="CHEBI:58596"/>
        <dbReference type="EC" id="2.8.4.1"/>
    </reaction>
    <physiologicalReaction direction="left-to-right" evidence="8">
        <dbReference type="Rhea" id="RHEA:12533"/>
    </physiologicalReaction>
</comment>
<dbReference type="InterPro" id="IPR003178">
    <property type="entry name" value="Me_CoM_Rdtase_gsu"/>
</dbReference>